<evidence type="ECO:0000256" key="1">
    <source>
        <dbReference type="SAM" id="SignalP"/>
    </source>
</evidence>
<sequence length="442" mass="47674">MNNALITTLAISAFSFPVAVQASLNGCSNAITGDKQTNVYFANGINTTLNEAQEVTALLLKVYQSPLEQAEENSTYHFKTAYNYSQGFVTDVVQVFQQKLSEDPDGSIAYMVYDLLRSGLSNDEIRATVTVALTRGNLVAALLTDELLQELGDSLAEVAADAMADGDLVNTNHSRLYSDALINGRRVLVVAHSQGNLFTNTAIAATLNKHPQYADSINYYGVASPAATTVNGADYVTADDDRVINLLRLTETVMAANIDNDPGLLNDTRELLNHSFLSSYFDGRLPSRARINAAITALSEQLTYPEVIAGEGAIRATLSWGDQPDVDLHVFEPGGSHVYYRNKTGEDGTLDVDDTTAVGPENYFVACDRVNEGSYAIGVNYFRGYQPEKALVTLYLGNGATFGPRSVTLNTARGSAGNDSPVSVYNIVVHQDDNGNALYTVQ</sequence>
<evidence type="ECO:0008006" key="4">
    <source>
        <dbReference type="Google" id="ProtNLM"/>
    </source>
</evidence>
<dbReference type="AlphaFoldDB" id="A0A1G8R1F4"/>
<evidence type="ECO:0000313" key="2">
    <source>
        <dbReference type="EMBL" id="SDJ10778.1"/>
    </source>
</evidence>
<organism evidence="2 3">
    <name type="scientific">Ferrimonas sediminum</name>
    <dbReference type="NCBI Taxonomy" id="718193"/>
    <lineage>
        <taxon>Bacteria</taxon>
        <taxon>Pseudomonadati</taxon>
        <taxon>Pseudomonadota</taxon>
        <taxon>Gammaproteobacteria</taxon>
        <taxon>Alteromonadales</taxon>
        <taxon>Ferrimonadaceae</taxon>
        <taxon>Ferrimonas</taxon>
    </lineage>
</organism>
<name>A0A1G8R1F4_9GAMM</name>
<protein>
    <recommendedName>
        <fullName evidence="4">DUF2135 domain-containing protein</fullName>
    </recommendedName>
</protein>
<keyword evidence="3" id="KW-1185">Reference proteome</keyword>
<keyword evidence="1" id="KW-0732">Signal</keyword>
<proteinExistence type="predicted"/>
<feature type="chain" id="PRO_5011540689" description="DUF2135 domain-containing protein" evidence="1">
    <location>
        <begin position="23"/>
        <end position="442"/>
    </location>
</feature>
<reference evidence="3" key="1">
    <citation type="submission" date="2016-10" db="EMBL/GenBank/DDBJ databases">
        <authorList>
            <person name="Varghese N."/>
            <person name="Submissions S."/>
        </authorList>
    </citation>
    <scope>NUCLEOTIDE SEQUENCE [LARGE SCALE GENOMIC DNA]</scope>
    <source>
        <strain evidence="3">DSM 23317</strain>
    </source>
</reference>
<accession>A0A1G8R1F4</accession>
<dbReference type="EMBL" id="FNEM01000005">
    <property type="protein sequence ID" value="SDJ10778.1"/>
    <property type="molecule type" value="Genomic_DNA"/>
</dbReference>
<dbReference type="Proteomes" id="UP000199527">
    <property type="component" value="Unassembled WGS sequence"/>
</dbReference>
<feature type="signal peptide" evidence="1">
    <location>
        <begin position="1"/>
        <end position="22"/>
    </location>
</feature>
<gene>
    <name evidence="2" type="ORF">SAMN04488540_10526</name>
</gene>
<evidence type="ECO:0000313" key="3">
    <source>
        <dbReference type="Proteomes" id="UP000199527"/>
    </source>
</evidence>